<evidence type="ECO:0000256" key="6">
    <source>
        <dbReference type="ARBA" id="ARBA00048574"/>
    </source>
</evidence>
<dbReference type="InterPro" id="IPR002736">
    <property type="entry name" value="CitG"/>
</dbReference>
<evidence type="ECO:0000256" key="7">
    <source>
        <dbReference type="HAMAP-Rule" id="MF_00397"/>
    </source>
</evidence>
<keyword evidence="2 7" id="KW-0808">Transferase</keyword>
<dbReference type="Gene3D" id="1.10.4200.10">
    <property type="entry name" value="Triphosphoribosyl-dephospho-CoA protein"/>
    <property type="match status" value="1"/>
</dbReference>
<dbReference type="PANTHER" id="PTHR30201:SF2">
    <property type="entry name" value="2-(5''-TRIPHOSPHORIBOSYL)-3'-DEPHOSPHOCOENZYME-A SYNTHASE"/>
    <property type="match status" value="1"/>
</dbReference>
<dbReference type="OrthoDB" id="114886at2"/>
<keyword evidence="5 7" id="KW-0067">ATP-binding</keyword>
<dbReference type="Pfam" id="PF01874">
    <property type="entry name" value="CitG"/>
    <property type="match status" value="1"/>
</dbReference>
<evidence type="ECO:0000256" key="2">
    <source>
        <dbReference type="ARBA" id="ARBA00022679"/>
    </source>
</evidence>
<sequence>METTVSLVQMLDARERRVQHQQELLARYHKPLICFTMNICGPVKDSPLIRRGFARGRQLLRQQFLRAKLTPLYQDAVREVTGCEAFYVLDADPLTIKKFTTDIEDATPLGRLFDMDVIRPDGLKVDREELDLEGRRCLICGGPAKVCSSRRIHTVAELQEKTTEILTEARDAQDIADAARLAVRALLYEVTTTPKPGLVDRRNSGSHKDMDVFTFMDSAAALYPYFEACARTGRETAEQPAPETFAALRPLGCEAEGEMLDATGGVNTHKGAVFSVGIVCAALGRLDRSLWVDAARVLSEVSAMTAGLTEKDFAGVTAENAATVGQKLYIRYGITGVRGQVEAGLPAVLNVGLPVLEAGLAKGYDFDRAGGGALLAILANSTDTNIIARSSRERQLALTEELKALLAQTPYPDKDVLAALDDRFIAENLSPGGSADLLALTWLLHFVTTEGNIDE</sequence>
<dbReference type="PANTHER" id="PTHR30201">
    <property type="entry name" value="TRIPHOSPHORIBOSYL-DEPHOSPHO-COA SYNTHASE"/>
    <property type="match status" value="1"/>
</dbReference>
<dbReference type="GO" id="GO:0051191">
    <property type="term" value="P:prosthetic group biosynthetic process"/>
    <property type="evidence" value="ECO:0007669"/>
    <property type="project" value="InterPro"/>
</dbReference>
<evidence type="ECO:0000313" key="9">
    <source>
        <dbReference type="Proteomes" id="UP000251144"/>
    </source>
</evidence>
<evidence type="ECO:0000256" key="1">
    <source>
        <dbReference type="ARBA" id="ARBA00001210"/>
    </source>
</evidence>
<dbReference type="EC" id="2.4.2.52" evidence="7"/>
<accession>A0A329TSD8</accession>
<evidence type="ECO:0000313" key="8">
    <source>
        <dbReference type="EMBL" id="RAW51770.1"/>
    </source>
</evidence>
<dbReference type="NCBIfam" id="TIGR03125">
    <property type="entry name" value="citrate_citG"/>
    <property type="match status" value="1"/>
</dbReference>
<dbReference type="InterPro" id="IPR017551">
    <property type="entry name" value="TriPribosyl-deP-CoA_syn_CitG"/>
</dbReference>
<dbReference type="EMBL" id="PRLB01000016">
    <property type="protein sequence ID" value="RAW51770.1"/>
    <property type="molecule type" value="Genomic_DNA"/>
</dbReference>
<protein>
    <recommendedName>
        <fullName evidence="7">Probable 2-(5''-triphosphoribosyl)-3'-dephosphocoenzyme-A synthase</fullName>
        <shortName evidence="7">2-(5''-triphosphoribosyl)-3'-dephospho-CoA synthase</shortName>
        <ecNumber evidence="7">2.4.2.52</ecNumber>
    </recommendedName>
</protein>
<evidence type="ECO:0000256" key="3">
    <source>
        <dbReference type="ARBA" id="ARBA00022695"/>
    </source>
</evidence>
<dbReference type="AlphaFoldDB" id="A0A329TSD8"/>
<comment type="caution">
    <text evidence="8">The sequence shown here is derived from an EMBL/GenBank/DDBJ whole genome shotgun (WGS) entry which is preliminary data.</text>
</comment>
<proteinExistence type="inferred from homology"/>
<dbReference type="GO" id="GO:0050519">
    <property type="term" value="F:holo-citrate lyase synthase activity"/>
    <property type="evidence" value="ECO:0007669"/>
    <property type="project" value="UniProtKB-EC"/>
</dbReference>
<comment type="catalytic activity">
    <reaction evidence="1 7">
        <text>3'-dephospho-CoA + ATP = 2'-(5''-triphospho-alpha-D-ribosyl)-3'-dephospho-CoA + adenine</text>
        <dbReference type="Rhea" id="RHEA:15117"/>
        <dbReference type="ChEBI" id="CHEBI:16708"/>
        <dbReference type="ChEBI" id="CHEBI:30616"/>
        <dbReference type="ChEBI" id="CHEBI:57328"/>
        <dbReference type="ChEBI" id="CHEBI:61378"/>
        <dbReference type="EC" id="2.4.2.52"/>
    </reaction>
</comment>
<dbReference type="GO" id="GO:0005524">
    <property type="term" value="F:ATP binding"/>
    <property type="evidence" value="ECO:0007669"/>
    <property type="project" value="UniProtKB-KW"/>
</dbReference>
<keyword evidence="3" id="KW-0548">Nucleotidyltransferase</keyword>
<dbReference type="NCBIfam" id="TIGR03124">
    <property type="entry name" value="citrate_citX"/>
    <property type="match status" value="1"/>
</dbReference>
<dbReference type="Pfam" id="PF03802">
    <property type="entry name" value="CitX"/>
    <property type="match status" value="1"/>
</dbReference>
<keyword evidence="4 7" id="KW-0547">Nucleotide-binding</keyword>
<gene>
    <name evidence="7" type="primary">citG</name>
    <name evidence="8" type="ORF">C4N26_12900</name>
</gene>
<name>A0A329TSD8_9FIRM</name>
<dbReference type="InterPro" id="IPR005551">
    <property type="entry name" value="CitX"/>
</dbReference>
<evidence type="ECO:0000256" key="5">
    <source>
        <dbReference type="ARBA" id="ARBA00022840"/>
    </source>
</evidence>
<dbReference type="RefSeq" id="WP_158401649.1">
    <property type="nucleotide sequence ID" value="NZ_PRLB01000016.1"/>
</dbReference>
<dbReference type="GO" id="GO:0046917">
    <property type="term" value="F:triphosphoribosyl-dephospho-CoA synthase activity"/>
    <property type="evidence" value="ECO:0007669"/>
    <property type="project" value="UniProtKB-UniRule"/>
</dbReference>
<comment type="similarity">
    <text evidence="7">Belongs to the CitG/MdcB family.</text>
</comment>
<organism evidence="8 9">
    <name type="scientific">Faecalibacterium prausnitzii</name>
    <dbReference type="NCBI Taxonomy" id="853"/>
    <lineage>
        <taxon>Bacteria</taxon>
        <taxon>Bacillati</taxon>
        <taxon>Bacillota</taxon>
        <taxon>Clostridia</taxon>
        <taxon>Eubacteriales</taxon>
        <taxon>Oscillospiraceae</taxon>
        <taxon>Faecalibacterium</taxon>
    </lineage>
</organism>
<dbReference type="Proteomes" id="UP000251144">
    <property type="component" value="Unassembled WGS sequence"/>
</dbReference>
<evidence type="ECO:0000256" key="4">
    <source>
        <dbReference type="ARBA" id="ARBA00022741"/>
    </source>
</evidence>
<comment type="catalytic activity">
    <reaction evidence="6">
        <text>apo-[citrate lyase ACP] + 2'-(5''-triphospho-alpha-D-ribosyl)-3'-dephospho-CoA = holo-[citrate lyase ACP] + diphosphate</text>
        <dbReference type="Rhea" id="RHEA:16333"/>
        <dbReference type="Rhea" id="RHEA-COMP:10157"/>
        <dbReference type="Rhea" id="RHEA-COMP:10158"/>
        <dbReference type="ChEBI" id="CHEBI:29999"/>
        <dbReference type="ChEBI" id="CHEBI:33019"/>
        <dbReference type="ChEBI" id="CHEBI:61378"/>
        <dbReference type="ChEBI" id="CHEBI:82683"/>
        <dbReference type="EC" id="2.7.7.61"/>
    </reaction>
</comment>
<reference evidence="8 9" key="1">
    <citation type="submission" date="2018-02" db="EMBL/GenBank/DDBJ databases">
        <title>Complete genome sequencing of Faecalibacterium prausnitzii strains isolated from the human gut.</title>
        <authorList>
            <person name="Fitzgerald B.C."/>
            <person name="Shkoporov A.N."/>
            <person name="Ross P.R."/>
            <person name="Hill C."/>
        </authorList>
    </citation>
    <scope>NUCLEOTIDE SEQUENCE [LARGE SCALE GENOMIC DNA]</scope>
    <source>
        <strain evidence="8 9">APC942/32-1</strain>
    </source>
</reference>
<dbReference type="HAMAP" id="MF_00397">
    <property type="entry name" value="CitG"/>
    <property type="match status" value="1"/>
</dbReference>